<dbReference type="Gene3D" id="3.40.710.10">
    <property type="entry name" value="DD-peptidase/beta-lactamase superfamily"/>
    <property type="match status" value="1"/>
</dbReference>
<dbReference type="InterPro" id="IPR012338">
    <property type="entry name" value="Beta-lactam/transpept-like"/>
</dbReference>
<feature type="signal peptide" evidence="1">
    <location>
        <begin position="1"/>
        <end position="25"/>
    </location>
</feature>
<dbReference type="Proteomes" id="UP000014115">
    <property type="component" value="Unassembled WGS sequence"/>
</dbReference>
<keyword evidence="4" id="KW-1185">Reference proteome</keyword>
<evidence type="ECO:0000313" key="3">
    <source>
        <dbReference type="EMBL" id="EKE83712.1"/>
    </source>
</evidence>
<proteinExistence type="predicted"/>
<dbReference type="PANTHER" id="PTHR46825:SF15">
    <property type="entry name" value="BETA-LACTAMASE-RELATED DOMAIN-CONTAINING PROTEIN"/>
    <property type="match status" value="1"/>
</dbReference>
<name>K2KAZ4_9GAMM</name>
<dbReference type="AlphaFoldDB" id="K2KAZ4"/>
<dbReference type="Pfam" id="PF00144">
    <property type="entry name" value="Beta-lactamase"/>
    <property type="match status" value="1"/>
</dbReference>
<evidence type="ECO:0000259" key="2">
    <source>
        <dbReference type="Pfam" id="PF00144"/>
    </source>
</evidence>
<gene>
    <name evidence="3" type="ORF">A10D4_07685</name>
</gene>
<dbReference type="InterPro" id="IPR001466">
    <property type="entry name" value="Beta-lactam-related"/>
</dbReference>
<organism evidence="3 4">
    <name type="scientific">Idiomarina xiamenensis 10-D-4</name>
    <dbReference type="NCBI Taxonomy" id="740709"/>
    <lineage>
        <taxon>Bacteria</taxon>
        <taxon>Pseudomonadati</taxon>
        <taxon>Pseudomonadota</taxon>
        <taxon>Gammaproteobacteria</taxon>
        <taxon>Alteromonadales</taxon>
        <taxon>Idiomarinaceae</taxon>
        <taxon>Idiomarina</taxon>
    </lineage>
</organism>
<dbReference type="PROSITE" id="PS51257">
    <property type="entry name" value="PROKAR_LIPOPROTEIN"/>
    <property type="match status" value="1"/>
</dbReference>
<comment type="caution">
    <text evidence="3">The sequence shown here is derived from an EMBL/GenBank/DDBJ whole genome shotgun (WGS) entry which is preliminary data.</text>
</comment>
<dbReference type="PATRIC" id="fig|740709.3.peg.1562"/>
<feature type="chain" id="PRO_5003862761" evidence="1">
    <location>
        <begin position="26"/>
        <end position="499"/>
    </location>
</feature>
<feature type="domain" description="Beta-lactamase-related" evidence="2">
    <location>
        <begin position="40"/>
        <end position="362"/>
    </location>
</feature>
<dbReference type="eggNOG" id="COG1680">
    <property type="taxonomic scope" value="Bacteria"/>
</dbReference>
<dbReference type="SUPFAM" id="SSF56601">
    <property type="entry name" value="beta-lactamase/transpeptidase-like"/>
    <property type="match status" value="1"/>
</dbReference>
<sequence length="499" mass="55922">MKATTIAIALAACACFKLTTGQAMTFSDAAIARIEQHFPNTIKTLYAEHKLKGDFLIAVVDNQGLRYWYTINEQGTTPATNGLSLHRPFLVASHTKAFIGTLAQRLASTNRFDLDASLDVYLDDEVRNDEIAKKQITMTQLLNHTAGFTSVLHTFKSAFLGYRDDNDLINALNTDTLVISPGQFRYSNTGPILAAHAMQKATATDWQQLLKKEIFKPLAMHDSSASLSDYEAGTVLPSIEVGKDGEVIRTGLYKTDKTLHASGGVVSTLADMSKWLSFNLRDGKELSSSGSFFKPLHHATAIQHKRYFTYDRTGYSLAWDIADYHDNELLTRFGGYGGISLHASFMPKQGIAVVAYFNDERGFVLPHLAANYIYNLALSPDRAQERYEEEYQLFKRSFAKQQQQALDAANQIVFSQDWQPMMGIYQAEQGWPTMEFFVKSDHVWARWGLLSGPLYRLPHQQGSYVAAFGPIRRTITIPSQQQSVLTFRNGSINYQKVSD</sequence>
<dbReference type="PANTHER" id="PTHR46825">
    <property type="entry name" value="D-ALANYL-D-ALANINE-CARBOXYPEPTIDASE/ENDOPEPTIDASE AMPH"/>
    <property type="match status" value="1"/>
</dbReference>
<reference evidence="3 4" key="1">
    <citation type="journal article" date="2012" name="J. Bacteriol.">
        <title>Genome Sequence of Idiomarina xiamenensis Type Strain 10-D-4.</title>
        <authorList>
            <person name="Lai Q."/>
            <person name="Wang L."/>
            <person name="Wang W."/>
            <person name="Shao Z."/>
        </authorList>
    </citation>
    <scope>NUCLEOTIDE SEQUENCE [LARGE SCALE GENOMIC DNA]</scope>
    <source>
        <strain evidence="3 4">10-D-4</strain>
    </source>
</reference>
<dbReference type="EMBL" id="AMRG01000008">
    <property type="protein sequence ID" value="EKE83712.1"/>
    <property type="molecule type" value="Genomic_DNA"/>
</dbReference>
<dbReference type="RefSeq" id="WP_008488757.1">
    <property type="nucleotide sequence ID" value="NZ_AMRG01000008.1"/>
</dbReference>
<accession>K2KAZ4</accession>
<keyword evidence="1" id="KW-0732">Signal</keyword>
<dbReference type="InterPro" id="IPR050491">
    <property type="entry name" value="AmpC-like"/>
</dbReference>
<evidence type="ECO:0000256" key="1">
    <source>
        <dbReference type="SAM" id="SignalP"/>
    </source>
</evidence>
<protein>
    <submittedName>
        <fullName evidence="3">Beta-lactamase</fullName>
    </submittedName>
</protein>
<dbReference type="STRING" id="740709.A10D4_07685"/>
<evidence type="ECO:0000313" key="4">
    <source>
        <dbReference type="Proteomes" id="UP000014115"/>
    </source>
</evidence>